<dbReference type="InterPro" id="IPR008271">
    <property type="entry name" value="Ser/Thr_kinase_AS"/>
</dbReference>
<dbReference type="PROSITE" id="PS00108">
    <property type="entry name" value="PROTEIN_KINASE_ST"/>
    <property type="match status" value="1"/>
</dbReference>
<proteinExistence type="predicted"/>
<dbReference type="InterPro" id="IPR000719">
    <property type="entry name" value="Prot_kinase_dom"/>
</dbReference>
<dbReference type="CDD" id="cd00180">
    <property type="entry name" value="PKc"/>
    <property type="match status" value="1"/>
</dbReference>
<dbReference type="GO" id="GO:0005524">
    <property type="term" value="F:ATP binding"/>
    <property type="evidence" value="ECO:0007669"/>
    <property type="project" value="InterPro"/>
</dbReference>
<keyword evidence="1" id="KW-0040">ANK repeat</keyword>
<accession>A0A3N4KKK6</accession>
<dbReference type="InterPro" id="IPR011009">
    <property type="entry name" value="Kinase-like_dom_sf"/>
</dbReference>
<dbReference type="OrthoDB" id="626167at2759"/>
<feature type="repeat" description="ANK" evidence="1">
    <location>
        <begin position="824"/>
        <end position="856"/>
    </location>
</feature>
<evidence type="ECO:0000313" key="4">
    <source>
        <dbReference type="Proteomes" id="UP000277580"/>
    </source>
</evidence>
<dbReference type="Gene3D" id="1.25.40.20">
    <property type="entry name" value="Ankyrin repeat-containing domain"/>
    <property type="match status" value="5"/>
</dbReference>
<dbReference type="InterPro" id="IPR036770">
    <property type="entry name" value="Ankyrin_rpt-contain_sf"/>
</dbReference>
<feature type="domain" description="Protein kinase" evidence="2">
    <location>
        <begin position="157"/>
        <end position="463"/>
    </location>
</feature>
<dbReference type="PROSITE" id="PS50088">
    <property type="entry name" value="ANK_REPEAT"/>
    <property type="match status" value="4"/>
</dbReference>
<dbReference type="SUPFAM" id="SSF56112">
    <property type="entry name" value="Protein kinase-like (PK-like)"/>
    <property type="match status" value="1"/>
</dbReference>
<dbReference type="SUPFAM" id="SSF48403">
    <property type="entry name" value="Ankyrin repeat"/>
    <property type="match status" value="1"/>
</dbReference>
<dbReference type="Pfam" id="PF12796">
    <property type="entry name" value="Ank_2"/>
    <property type="match status" value="2"/>
</dbReference>
<name>A0A3N4KKK6_9PEZI</name>
<dbReference type="InterPro" id="IPR002110">
    <property type="entry name" value="Ankyrin_rpt"/>
</dbReference>
<dbReference type="Gene3D" id="1.10.510.10">
    <property type="entry name" value="Transferase(Phosphotransferase) domain 1"/>
    <property type="match status" value="1"/>
</dbReference>
<protein>
    <submittedName>
        <fullName evidence="3">Ankyrin</fullName>
    </submittedName>
</protein>
<feature type="repeat" description="ANK" evidence="1">
    <location>
        <begin position="695"/>
        <end position="727"/>
    </location>
</feature>
<dbReference type="GO" id="GO:0004672">
    <property type="term" value="F:protein kinase activity"/>
    <property type="evidence" value="ECO:0007669"/>
    <property type="project" value="InterPro"/>
</dbReference>
<dbReference type="PROSITE" id="PS50297">
    <property type="entry name" value="ANK_REP_REGION"/>
    <property type="match status" value="3"/>
</dbReference>
<gene>
    <name evidence="3" type="ORF">P167DRAFT_607691</name>
</gene>
<evidence type="ECO:0000259" key="2">
    <source>
        <dbReference type="PROSITE" id="PS50011"/>
    </source>
</evidence>
<evidence type="ECO:0000256" key="1">
    <source>
        <dbReference type="PROSITE-ProRule" id="PRU00023"/>
    </source>
</evidence>
<dbReference type="SMART" id="SM00248">
    <property type="entry name" value="ANK"/>
    <property type="match status" value="8"/>
</dbReference>
<dbReference type="SMART" id="SM00220">
    <property type="entry name" value="S_TKc"/>
    <property type="match status" value="1"/>
</dbReference>
<dbReference type="EMBL" id="ML119148">
    <property type="protein sequence ID" value="RPB09832.1"/>
    <property type="molecule type" value="Genomic_DNA"/>
</dbReference>
<organism evidence="3 4">
    <name type="scientific">Morchella conica CCBAS932</name>
    <dbReference type="NCBI Taxonomy" id="1392247"/>
    <lineage>
        <taxon>Eukaryota</taxon>
        <taxon>Fungi</taxon>
        <taxon>Dikarya</taxon>
        <taxon>Ascomycota</taxon>
        <taxon>Pezizomycotina</taxon>
        <taxon>Pezizomycetes</taxon>
        <taxon>Pezizales</taxon>
        <taxon>Morchellaceae</taxon>
        <taxon>Morchella</taxon>
    </lineage>
</organism>
<dbReference type="PANTHER" id="PTHR24133:SF40">
    <property type="entry name" value="ANKYRIN REPEAT DOMAIN 44"/>
    <property type="match status" value="1"/>
</dbReference>
<keyword evidence="4" id="KW-1185">Reference proteome</keyword>
<dbReference type="InParanoid" id="A0A3N4KKK6"/>
<evidence type="ECO:0000313" key="3">
    <source>
        <dbReference type="EMBL" id="RPB09832.1"/>
    </source>
</evidence>
<sequence length="1287" mass="143269">MSENLGDTNVECFPLVFETNDDQYQLNASIENSAENLLHEASTDTSPVGGDAESDWFNIGNLTLENGPNNLPHPSPKGVQRRRGAEEDWFVVSDTYTSGTSFDGGHHTPDSSILDMAILSTRNGNSHRFMTTLSDFTSILADMGVDGPKHLVGGNLDRVGTIIGKGAQFTVFVDHTHEDTVLKRVNHYNAPASLSKSQQTFAHFRTLELEILALCHPPLREHRNIVDLISWGYDYQTPELLLPVLFMERALTSLSNFLRGDNMASVPGHLEINIRHHMCLDIADGLEALHNEGIVHGDVKPDNVLVFRQDNPRVPYLGKLSDFGICISIENPASLSFASYRGTPGWAPPEAGVYDKDIHGDFSPELLSRCDGFSYCLVVLSILLTRGRPPFQFEQVEGQEDEESPCEKAMGLIWGHEDRKFPKSLRSKLLSLCRAMLGVKPQDRVNISSKLLADDSKGYNDWIATRETTTKQNGKRTHIIGRKTNETNKGVLYWIGFQSLELLKQLEKDYQDTKKDNGPRFSGETLFGMAIAFVSSTPGINLGFRRAIEYMSEAAKGSCIPAQAIIKRLYEAQELSISAIADKQLLETWLFNSVSTGSLVATEDLAELNPALLLEARVVFRKAGGYNAEASHQTAHRFSSLDIDMARLMCEGGVESLQDLNGNKALHFAAMFDKPEVIKYLVEERRAAVNSKNDRGETPLHKACLAGHHAAVEMLISLGADASIASTPYEISPLHWLFNFEEQHIDKMAQLLVSKGKADVGAIVCKNVSVTEEPTHPPFIHFPFHWPFGTPLHWAASTRCTTAIDSLLKLGADINARDSKIYPAAHTALAMAARRGDSKIVQYLLNKGASATAVSDQGHNAFHTMALTYTGCSQFYKFWEGFDAWIYNGTYENNLAKVRECVLALLRAGCDLDRRRSGPHGKLGDTPLLDASIAQNCVVSLALLEAGANVNFENSSHELPIHLWAPIDDKSLAYPQGFMALFQQLVDRMEDINIKAGFLEETIPHYVVKSSKTLEKSKFEERIRFLVTHDPPADINALDKRGTTPLQLAISSRHPGQPVELSGILLQYGARVHYGADRDFLFILSYNPILTDAETTYLLKRLLEGYSDAEKLQMANSSVTRVFGKEYSAFFAAIKLGKFECVKYLLELGMDPNTITGGRITSLDWALTSGEQIRRSYLETLADYFTRDERDAASERGAAFGLRFRNDDTVFGDEGISRDTYFGITKIIPHLVSMGAKQARHIVKDGYRSSNPNRWDDEFTGYSDGWFTVETQPFYEHWKLSYKLRSS</sequence>
<feature type="repeat" description="ANK" evidence="1">
    <location>
        <begin position="923"/>
        <end position="955"/>
    </location>
</feature>
<dbReference type="InterPro" id="IPR052391">
    <property type="entry name" value="E3_Ligase-Neurotoxin"/>
</dbReference>
<dbReference type="Proteomes" id="UP000277580">
    <property type="component" value="Unassembled WGS sequence"/>
</dbReference>
<reference evidence="3 4" key="1">
    <citation type="journal article" date="2018" name="Nat. Ecol. Evol.">
        <title>Pezizomycetes genomes reveal the molecular basis of ectomycorrhizal truffle lifestyle.</title>
        <authorList>
            <person name="Murat C."/>
            <person name="Payen T."/>
            <person name="Noel B."/>
            <person name="Kuo A."/>
            <person name="Morin E."/>
            <person name="Chen J."/>
            <person name="Kohler A."/>
            <person name="Krizsan K."/>
            <person name="Balestrini R."/>
            <person name="Da Silva C."/>
            <person name="Montanini B."/>
            <person name="Hainaut M."/>
            <person name="Levati E."/>
            <person name="Barry K.W."/>
            <person name="Belfiori B."/>
            <person name="Cichocki N."/>
            <person name="Clum A."/>
            <person name="Dockter R.B."/>
            <person name="Fauchery L."/>
            <person name="Guy J."/>
            <person name="Iotti M."/>
            <person name="Le Tacon F."/>
            <person name="Lindquist E.A."/>
            <person name="Lipzen A."/>
            <person name="Malagnac F."/>
            <person name="Mello A."/>
            <person name="Molinier V."/>
            <person name="Miyauchi S."/>
            <person name="Poulain J."/>
            <person name="Riccioni C."/>
            <person name="Rubini A."/>
            <person name="Sitrit Y."/>
            <person name="Splivallo R."/>
            <person name="Traeger S."/>
            <person name="Wang M."/>
            <person name="Zifcakova L."/>
            <person name="Wipf D."/>
            <person name="Zambonelli A."/>
            <person name="Paolocci F."/>
            <person name="Nowrousian M."/>
            <person name="Ottonello S."/>
            <person name="Baldrian P."/>
            <person name="Spatafora J.W."/>
            <person name="Henrissat B."/>
            <person name="Nagy L.G."/>
            <person name="Aury J.M."/>
            <person name="Wincker P."/>
            <person name="Grigoriev I.V."/>
            <person name="Bonfante P."/>
            <person name="Martin F.M."/>
        </authorList>
    </citation>
    <scope>NUCLEOTIDE SEQUENCE [LARGE SCALE GENOMIC DNA]</scope>
    <source>
        <strain evidence="3 4">CCBAS932</strain>
    </source>
</reference>
<dbReference type="Pfam" id="PF00069">
    <property type="entry name" value="Pkinase"/>
    <property type="match status" value="1"/>
</dbReference>
<dbReference type="PROSITE" id="PS50011">
    <property type="entry name" value="PROTEIN_KINASE_DOM"/>
    <property type="match status" value="1"/>
</dbReference>
<feature type="repeat" description="ANK" evidence="1">
    <location>
        <begin position="790"/>
        <end position="819"/>
    </location>
</feature>
<dbReference type="STRING" id="1392247.A0A3N4KKK6"/>
<dbReference type="PANTHER" id="PTHR24133">
    <property type="entry name" value="ANKYRIN DOMAIN-CONTAINING"/>
    <property type="match status" value="1"/>
</dbReference>